<dbReference type="PANTHER" id="PTHR47765:SF2">
    <property type="entry name" value="EXONUCLEASE MUT-7 HOMOLOG"/>
    <property type="match status" value="1"/>
</dbReference>
<feature type="domain" description="3'-5' exonuclease" evidence="2">
    <location>
        <begin position="56"/>
        <end position="139"/>
    </location>
</feature>
<dbReference type="InterPro" id="IPR036397">
    <property type="entry name" value="RNaseH_sf"/>
</dbReference>
<protein>
    <recommendedName>
        <fullName evidence="2">3'-5' exonuclease domain-containing protein</fullName>
    </recommendedName>
</protein>
<dbReference type="InterPro" id="IPR002562">
    <property type="entry name" value="3'-5'_exonuclease_dom"/>
</dbReference>
<dbReference type="GO" id="GO:0003676">
    <property type="term" value="F:nucleic acid binding"/>
    <property type="evidence" value="ECO:0007669"/>
    <property type="project" value="InterPro"/>
</dbReference>
<dbReference type="AlphaFoldDB" id="A0A6A5AXH0"/>
<dbReference type="PANTHER" id="PTHR47765">
    <property type="entry name" value="3'-5' EXONUCLEASE DOMAIN-CONTAINING PROTEIN"/>
    <property type="match status" value="1"/>
</dbReference>
<dbReference type="InterPro" id="IPR012337">
    <property type="entry name" value="RNaseH-like_sf"/>
</dbReference>
<sequence length="149" mass="15962">MPSKPSAKRAAAKSRGHSASGASAGSSEILKIMCSKDALSKALMASQSVQLKDPKIARLLAAVVVGLDTETKPEFRKTSTPNATSLLQVAVRDVHGREDVFLFDLLALSPSHYDHMLADLFQNPAILKLGQGLLNDLKARYTLTFASVK</sequence>
<proteinExistence type="predicted"/>
<evidence type="ECO:0000313" key="3">
    <source>
        <dbReference type="EMBL" id="KAF0775061.1"/>
    </source>
</evidence>
<dbReference type="GO" id="GO:0008408">
    <property type="term" value="F:3'-5' exonuclease activity"/>
    <property type="evidence" value="ECO:0007669"/>
    <property type="project" value="InterPro"/>
</dbReference>
<dbReference type="GO" id="GO:0006139">
    <property type="term" value="P:nucleobase-containing compound metabolic process"/>
    <property type="evidence" value="ECO:0007669"/>
    <property type="project" value="InterPro"/>
</dbReference>
<gene>
    <name evidence="3" type="ORF">AaE_001238</name>
</gene>
<dbReference type="Pfam" id="PF01612">
    <property type="entry name" value="DNA_pol_A_exo1"/>
    <property type="match status" value="1"/>
</dbReference>
<name>A0A6A5AXH0_APHAT</name>
<evidence type="ECO:0000259" key="2">
    <source>
        <dbReference type="Pfam" id="PF01612"/>
    </source>
</evidence>
<feature type="compositionally biased region" description="Basic residues" evidence="1">
    <location>
        <begin position="1"/>
        <end position="16"/>
    </location>
</feature>
<evidence type="ECO:0000313" key="4">
    <source>
        <dbReference type="Proteomes" id="UP000469452"/>
    </source>
</evidence>
<organism evidence="3 4">
    <name type="scientific">Aphanomyces astaci</name>
    <name type="common">Crayfish plague agent</name>
    <dbReference type="NCBI Taxonomy" id="112090"/>
    <lineage>
        <taxon>Eukaryota</taxon>
        <taxon>Sar</taxon>
        <taxon>Stramenopiles</taxon>
        <taxon>Oomycota</taxon>
        <taxon>Saprolegniomycetes</taxon>
        <taxon>Saprolegniales</taxon>
        <taxon>Verrucalvaceae</taxon>
        <taxon>Aphanomyces</taxon>
    </lineage>
</organism>
<reference evidence="3 4" key="1">
    <citation type="submission" date="2019-06" db="EMBL/GenBank/DDBJ databases">
        <title>Genomics analysis of Aphanomyces spp. identifies a new class of oomycete effector associated with host adaptation.</title>
        <authorList>
            <person name="Gaulin E."/>
        </authorList>
    </citation>
    <scope>NUCLEOTIDE SEQUENCE [LARGE SCALE GENOMIC DNA]</scope>
    <source>
        <strain evidence="3 4">E</strain>
    </source>
</reference>
<comment type="caution">
    <text evidence="3">The sequence shown here is derived from an EMBL/GenBank/DDBJ whole genome shotgun (WGS) entry which is preliminary data.</text>
</comment>
<dbReference type="VEuPathDB" id="FungiDB:H257_06225"/>
<dbReference type="EMBL" id="VJMI01002377">
    <property type="protein sequence ID" value="KAF0775061.1"/>
    <property type="molecule type" value="Genomic_DNA"/>
</dbReference>
<accession>A0A6A5AXH0</accession>
<dbReference type="Proteomes" id="UP000469452">
    <property type="component" value="Unassembled WGS sequence"/>
</dbReference>
<dbReference type="InterPro" id="IPR052408">
    <property type="entry name" value="Exonuclease_MUT-7-like"/>
</dbReference>
<dbReference type="SUPFAM" id="SSF53098">
    <property type="entry name" value="Ribonuclease H-like"/>
    <property type="match status" value="1"/>
</dbReference>
<dbReference type="Gene3D" id="3.30.420.10">
    <property type="entry name" value="Ribonuclease H-like superfamily/Ribonuclease H"/>
    <property type="match status" value="1"/>
</dbReference>
<feature type="region of interest" description="Disordered" evidence="1">
    <location>
        <begin position="1"/>
        <end position="22"/>
    </location>
</feature>
<evidence type="ECO:0000256" key="1">
    <source>
        <dbReference type="SAM" id="MobiDB-lite"/>
    </source>
</evidence>